<dbReference type="InParanoid" id="A0A317XXY1"/>
<dbReference type="Proteomes" id="UP000246740">
    <property type="component" value="Unassembled WGS sequence"/>
</dbReference>
<protein>
    <submittedName>
        <fullName evidence="1">Uncharacterized protein</fullName>
    </submittedName>
</protein>
<sequence length="152" mass="16994">MQGKGQRRRIRRIELDTRYSSRAVVLLFSSFTVDNLPSPRPSSSLRMHDCTLSGFAFSVETCGAWRGGCTQQTVYALAMLRLVLFAHTAASPTRARVQYSQGLPALHCTVLYSTAIQKTDLSKQGPTWLAKVPRQTRLRVVSEIDRQEPALP</sequence>
<evidence type="ECO:0000313" key="1">
    <source>
        <dbReference type="EMBL" id="PWZ02972.1"/>
    </source>
</evidence>
<organism evidence="1 2">
    <name type="scientific">Testicularia cyperi</name>
    <dbReference type="NCBI Taxonomy" id="1882483"/>
    <lineage>
        <taxon>Eukaryota</taxon>
        <taxon>Fungi</taxon>
        <taxon>Dikarya</taxon>
        <taxon>Basidiomycota</taxon>
        <taxon>Ustilaginomycotina</taxon>
        <taxon>Ustilaginomycetes</taxon>
        <taxon>Ustilaginales</taxon>
        <taxon>Anthracoideaceae</taxon>
        <taxon>Testicularia</taxon>
    </lineage>
</organism>
<proteinExistence type="predicted"/>
<keyword evidence="2" id="KW-1185">Reference proteome</keyword>
<dbReference type="AlphaFoldDB" id="A0A317XXY1"/>
<dbReference type="EMBL" id="KZ819188">
    <property type="protein sequence ID" value="PWZ02972.1"/>
    <property type="molecule type" value="Genomic_DNA"/>
</dbReference>
<name>A0A317XXY1_9BASI</name>
<reference evidence="1 2" key="1">
    <citation type="journal article" date="2018" name="Mol. Biol. Evol.">
        <title>Broad Genomic Sampling Reveals a Smut Pathogenic Ancestry of the Fungal Clade Ustilaginomycotina.</title>
        <authorList>
            <person name="Kijpornyongpan T."/>
            <person name="Mondo S.J."/>
            <person name="Barry K."/>
            <person name="Sandor L."/>
            <person name="Lee J."/>
            <person name="Lipzen A."/>
            <person name="Pangilinan J."/>
            <person name="LaButti K."/>
            <person name="Hainaut M."/>
            <person name="Henrissat B."/>
            <person name="Grigoriev I.V."/>
            <person name="Spatafora J.W."/>
            <person name="Aime M.C."/>
        </authorList>
    </citation>
    <scope>NUCLEOTIDE SEQUENCE [LARGE SCALE GENOMIC DNA]</scope>
    <source>
        <strain evidence="1 2">MCA 3645</strain>
    </source>
</reference>
<accession>A0A317XXY1</accession>
<gene>
    <name evidence="1" type="ORF">BCV70DRAFT_9115</name>
</gene>
<evidence type="ECO:0000313" key="2">
    <source>
        <dbReference type="Proteomes" id="UP000246740"/>
    </source>
</evidence>